<accession>A0AB35Y9R7</accession>
<feature type="region of interest" description="Disordered" evidence="1">
    <location>
        <begin position="26"/>
        <end position="79"/>
    </location>
</feature>
<dbReference type="NCBIfam" id="TIGR01409">
    <property type="entry name" value="TAT_signal_seq"/>
    <property type="match status" value="1"/>
</dbReference>
<dbReference type="EMBL" id="JBBFGL010000013">
    <property type="protein sequence ID" value="MEJ5196852.1"/>
    <property type="molecule type" value="Genomic_DNA"/>
</dbReference>
<dbReference type="InterPro" id="IPR019546">
    <property type="entry name" value="TAT_signal_bac_arc"/>
</dbReference>
<feature type="compositionally biased region" description="Low complexity" evidence="1">
    <location>
        <begin position="30"/>
        <end position="46"/>
    </location>
</feature>
<evidence type="ECO:0000256" key="1">
    <source>
        <dbReference type="SAM" id="MobiDB-lite"/>
    </source>
</evidence>
<organism evidence="3 4">
    <name type="scientific">Faecalibacterium wellingii</name>
    <dbReference type="NCBI Taxonomy" id="2929491"/>
    <lineage>
        <taxon>Bacteria</taxon>
        <taxon>Bacillati</taxon>
        <taxon>Bacillota</taxon>
        <taxon>Clostridia</taxon>
        <taxon>Eubacteriales</taxon>
        <taxon>Oscillospiraceae</taxon>
        <taxon>Faecalibacterium</taxon>
    </lineage>
</organism>
<dbReference type="Pfam" id="PF10518">
    <property type="entry name" value="TAT_signal"/>
    <property type="match status" value="1"/>
</dbReference>
<dbReference type="PROSITE" id="PS51257">
    <property type="entry name" value="PROKAR_LIPOPROTEIN"/>
    <property type="match status" value="1"/>
</dbReference>
<dbReference type="PROSITE" id="PS51318">
    <property type="entry name" value="TAT"/>
    <property type="match status" value="1"/>
</dbReference>
<evidence type="ECO:0000313" key="4">
    <source>
        <dbReference type="Proteomes" id="UP001373196"/>
    </source>
</evidence>
<dbReference type="Proteomes" id="UP001373196">
    <property type="component" value="Unassembled WGS sequence"/>
</dbReference>
<dbReference type="AlphaFoldDB" id="A0AB35Y9R7"/>
<reference evidence="3" key="1">
    <citation type="submission" date="2024-03" db="EMBL/GenBank/DDBJ databases">
        <authorList>
            <person name="Plomp N."/>
            <person name="Harmsen H.J."/>
        </authorList>
    </citation>
    <scope>NUCLEOTIDE SEQUENCE</scope>
    <source>
        <strain evidence="3">HTF-128</strain>
    </source>
</reference>
<name>A0AB35Y9R7_9FIRM</name>
<keyword evidence="2" id="KW-0732">Signal</keyword>
<evidence type="ECO:0000256" key="2">
    <source>
        <dbReference type="SAM" id="SignalP"/>
    </source>
</evidence>
<evidence type="ECO:0000313" key="3">
    <source>
        <dbReference type="EMBL" id="MEJ5196852.1"/>
    </source>
</evidence>
<sequence>MRKIQRRDFLKAMGLATAALGLTACGGSGAASTSSASSVSSAPASSRDQSRPCRAPCDPVPDRGTDHRRLHLQGTVHSL</sequence>
<dbReference type="InterPro" id="IPR006311">
    <property type="entry name" value="TAT_signal"/>
</dbReference>
<protein>
    <submittedName>
        <fullName evidence="3">Twin-arginine translocation signal domain-containing protein</fullName>
    </submittedName>
</protein>
<proteinExistence type="predicted"/>
<gene>
    <name evidence="3" type="ORF">WF834_11860</name>
</gene>
<feature type="chain" id="PRO_5044269203" evidence="2">
    <location>
        <begin position="31"/>
        <end position="79"/>
    </location>
</feature>
<comment type="caution">
    <text evidence="3">The sequence shown here is derived from an EMBL/GenBank/DDBJ whole genome shotgun (WGS) entry which is preliminary data.</text>
</comment>
<dbReference type="RefSeq" id="WP_339396083.1">
    <property type="nucleotide sequence ID" value="NZ_JBBFGL010000013.1"/>
</dbReference>
<feature type="signal peptide" evidence="2">
    <location>
        <begin position="1"/>
        <end position="30"/>
    </location>
</feature>